<evidence type="ECO:0008006" key="4">
    <source>
        <dbReference type="Google" id="ProtNLM"/>
    </source>
</evidence>
<feature type="compositionally biased region" description="Polar residues" evidence="1">
    <location>
        <begin position="667"/>
        <end position="678"/>
    </location>
</feature>
<dbReference type="InterPro" id="IPR050708">
    <property type="entry name" value="T6SS_VgrG/RHS"/>
</dbReference>
<evidence type="ECO:0000313" key="3">
    <source>
        <dbReference type="Proteomes" id="UP001597045"/>
    </source>
</evidence>
<organism evidence="2 3">
    <name type="scientific">Kibdelosporangium lantanae</name>
    <dbReference type="NCBI Taxonomy" id="1497396"/>
    <lineage>
        <taxon>Bacteria</taxon>
        <taxon>Bacillati</taxon>
        <taxon>Actinomycetota</taxon>
        <taxon>Actinomycetes</taxon>
        <taxon>Pseudonocardiales</taxon>
        <taxon>Pseudonocardiaceae</taxon>
        <taxon>Kibdelosporangium</taxon>
    </lineage>
</organism>
<feature type="compositionally biased region" description="Basic residues" evidence="1">
    <location>
        <begin position="689"/>
        <end position="698"/>
    </location>
</feature>
<comment type="caution">
    <text evidence="2">The sequence shown here is derived from an EMBL/GenBank/DDBJ whole genome shotgun (WGS) entry which is preliminary data.</text>
</comment>
<accession>A0ABW3M6Z2</accession>
<evidence type="ECO:0000256" key="1">
    <source>
        <dbReference type="SAM" id="MobiDB-lite"/>
    </source>
</evidence>
<dbReference type="PANTHER" id="PTHR32305:SF17">
    <property type="entry name" value="TRNA NUCLEASE WAPA"/>
    <property type="match status" value="1"/>
</dbReference>
<dbReference type="EMBL" id="JBHTIS010000624">
    <property type="protein sequence ID" value="MFD1046356.1"/>
    <property type="molecule type" value="Genomic_DNA"/>
</dbReference>
<feature type="region of interest" description="Disordered" evidence="1">
    <location>
        <begin position="667"/>
        <end position="698"/>
    </location>
</feature>
<dbReference type="InterPro" id="IPR006530">
    <property type="entry name" value="YD"/>
</dbReference>
<reference evidence="3" key="1">
    <citation type="journal article" date="2019" name="Int. J. Syst. Evol. Microbiol.">
        <title>The Global Catalogue of Microorganisms (GCM) 10K type strain sequencing project: providing services to taxonomists for standard genome sequencing and annotation.</title>
        <authorList>
            <consortium name="The Broad Institute Genomics Platform"/>
            <consortium name="The Broad Institute Genome Sequencing Center for Infectious Disease"/>
            <person name="Wu L."/>
            <person name="Ma J."/>
        </authorList>
    </citation>
    <scope>NUCLEOTIDE SEQUENCE [LARGE SCALE GENOMIC DNA]</scope>
    <source>
        <strain evidence="3">JCM 31486</strain>
    </source>
</reference>
<feature type="non-terminal residue" evidence="2">
    <location>
        <position position="1"/>
    </location>
</feature>
<dbReference type="Pfam" id="PF05593">
    <property type="entry name" value="RHS_repeat"/>
    <property type="match status" value="2"/>
</dbReference>
<keyword evidence="3" id="KW-1185">Reference proteome</keyword>
<proteinExistence type="predicted"/>
<dbReference type="Proteomes" id="UP001597045">
    <property type="component" value="Unassembled WGS sequence"/>
</dbReference>
<sequence length="698" mass="74542">VDSDGVGTVDAGPLAGFQRETREYLPGTTTVDTSAISDADVQGPNATSSDGALKAYMVNVGSIRGKALLADKKTYQRTRVNKSYNAYGEVTKLEDLGDVGDPADDTCTTTTYAPGTNGIVNLAQETVMYTGTCAGQQTAQNSVTDVKVLYDHQAFGEAPTAGDITEQDTLDTMDATGKNFVPTSKVDYDALGRQTNSTDVYGHLSTTGFLASPAGVVTGTTQKNAKGWVTSSAVDPWGHPTSKVDQNGVHTDITYDAVGRKTAVWQPNRSRANGDSPSVKFSYTESQTAPTTVVTSTLQDDGSYTDAYALYDGFGRPRQTQMPAEGGGRVITDVLHDARGLTFKSNNGYYNKDTGPSGTLVAVSDNDVPNQTVTEFDWRARPTVSTVLSNAVPKYHTTKLYEGAGRTTTIPPQGGSPSTVITDIAGQTRQLLQYVNGYDPNRADNPADVTSYTYNGAGAETSRTDSSGNVWTTKYDLRGRKISQSDPDSGTSTMAYDQGNQVKSVTDPRGRKLFYTYDELGRKTQVNADAPAPGGTKLTTWTFDTLTNGLGLPVAETRWDGANAYVQRVGAYDEFGRVTSSYVDIPASEGKLAGTYGFTTAYNPTGSVAWTTSPAAGNVGAEKIYHTYDKLGLPSTTYTDDGSDTTTWLVSRTDYDAFNAVAGMQMTATSRPRTSAWSRPTTRSPAGRRPPRSPGRPR</sequence>
<dbReference type="Gene3D" id="2.180.10.10">
    <property type="entry name" value="RHS repeat-associated core"/>
    <property type="match status" value="2"/>
</dbReference>
<gene>
    <name evidence="2" type="ORF">ACFQ1S_12720</name>
</gene>
<evidence type="ECO:0000313" key="2">
    <source>
        <dbReference type="EMBL" id="MFD1046356.1"/>
    </source>
</evidence>
<dbReference type="InterPro" id="IPR031325">
    <property type="entry name" value="RHS_repeat"/>
</dbReference>
<name>A0ABW3M6Z2_9PSEU</name>
<protein>
    <recommendedName>
        <fullName evidence="4">YD repeat-containing protein</fullName>
    </recommendedName>
</protein>
<dbReference type="PANTHER" id="PTHR32305">
    <property type="match status" value="1"/>
</dbReference>
<dbReference type="NCBIfam" id="TIGR01643">
    <property type="entry name" value="YD_repeat_2x"/>
    <property type="match status" value="1"/>
</dbReference>